<dbReference type="AlphaFoldDB" id="A0A9W8YY63"/>
<feature type="region of interest" description="Disordered" evidence="1">
    <location>
        <begin position="1"/>
        <end position="29"/>
    </location>
</feature>
<proteinExistence type="predicted"/>
<feature type="compositionally biased region" description="Acidic residues" evidence="1">
    <location>
        <begin position="74"/>
        <end position="90"/>
    </location>
</feature>
<accession>A0A9W8YY63</accession>
<feature type="region of interest" description="Disordered" evidence="1">
    <location>
        <begin position="62"/>
        <end position="162"/>
    </location>
</feature>
<dbReference type="Proteomes" id="UP001140453">
    <property type="component" value="Unassembled WGS sequence"/>
</dbReference>
<name>A0A9W8YY63_9PEZI</name>
<protein>
    <submittedName>
        <fullName evidence="2">Uncharacterized protein</fullName>
    </submittedName>
</protein>
<evidence type="ECO:0000313" key="3">
    <source>
        <dbReference type="Proteomes" id="UP001140453"/>
    </source>
</evidence>
<comment type="caution">
    <text evidence="2">The sequence shown here is derived from an EMBL/GenBank/DDBJ whole genome shotgun (WGS) entry which is preliminary data.</text>
</comment>
<evidence type="ECO:0000313" key="2">
    <source>
        <dbReference type="EMBL" id="KAJ4393558.1"/>
    </source>
</evidence>
<feature type="compositionally biased region" description="Basic and acidic residues" evidence="1">
    <location>
        <begin position="108"/>
        <end position="130"/>
    </location>
</feature>
<feature type="compositionally biased region" description="Acidic residues" evidence="1">
    <location>
        <begin position="131"/>
        <end position="141"/>
    </location>
</feature>
<keyword evidence="3" id="KW-1185">Reference proteome</keyword>
<dbReference type="OrthoDB" id="10392833at2759"/>
<reference evidence="2" key="1">
    <citation type="submission" date="2022-10" db="EMBL/GenBank/DDBJ databases">
        <title>Tapping the CABI collections for fungal endophytes: first genome assemblies for Collariella, Neodidymelliopsis, Ascochyta clinopodiicola, Didymella pomorum, Didymosphaeria variabile, Neocosmospora piperis and Neocucurbitaria cava.</title>
        <authorList>
            <person name="Hill R."/>
        </authorList>
    </citation>
    <scope>NUCLEOTIDE SEQUENCE</scope>
    <source>
        <strain evidence="2">IMI 355082</strain>
    </source>
</reference>
<gene>
    <name evidence="2" type="ORF">N0V93_002770</name>
</gene>
<feature type="compositionally biased region" description="Basic and acidic residues" evidence="1">
    <location>
        <begin position="147"/>
        <end position="162"/>
    </location>
</feature>
<evidence type="ECO:0000256" key="1">
    <source>
        <dbReference type="SAM" id="MobiDB-lite"/>
    </source>
</evidence>
<sequence>MASPILAFFSSPISPPQTPTASIRAAAPTMPEPYGSNVTLFTHQDGKKFQVTIVRLDETAEIDSEDAMGTYREEDWDSDDWDEDAEDLEEPTPQPVLQPQAQMPLYRAVREEYSRTGESLPSREDQRTVDDWDGDAQDLEEQPAAKWSERPDRPDWVRRQRDADVWRTRLGED</sequence>
<dbReference type="EMBL" id="JAPEVB010000002">
    <property type="protein sequence ID" value="KAJ4393558.1"/>
    <property type="molecule type" value="Genomic_DNA"/>
</dbReference>
<organism evidence="2 3">
    <name type="scientific">Gnomoniopsis smithogilvyi</name>
    <dbReference type="NCBI Taxonomy" id="1191159"/>
    <lineage>
        <taxon>Eukaryota</taxon>
        <taxon>Fungi</taxon>
        <taxon>Dikarya</taxon>
        <taxon>Ascomycota</taxon>
        <taxon>Pezizomycotina</taxon>
        <taxon>Sordariomycetes</taxon>
        <taxon>Sordariomycetidae</taxon>
        <taxon>Diaporthales</taxon>
        <taxon>Gnomoniaceae</taxon>
        <taxon>Gnomoniopsis</taxon>
    </lineage>
</organism>